<evidence type="ECO:0000256" key="6">
    <source>
        <dbReference type="ARBA" id="ARBA00022490"/>
    </source>
</evidence>
<dbReference type="CDD" id="cd00773">
    <property type="entry name" value="HisRS-like_core"/>
    <property type="match status" value="1"/>
</dbReference>
<dbReference type="GO" id="GO:0016757">
    <property type="term" value="F:glycosyltransferase activity"/>
    <property type="evidence" value="ECO:0007669"/>
    <property type="project" value="UniProtKB-KW"/>
</dbReference>
<evidence type="ECO:0000256" key="2">
    <source>
        <dbReference type="ARBA" id="ARBA00004667"/>
    </source>
</evidence>
<keyword evidence="6 8" id="KW-0963">Cytoplasm</keyword>
<dbReference type="PANTHER" id="PTHR43707">
    <property type="entry name" value="HISTIDYL-TRNA SYNTHETASE"/>
    <property type="match status" value="1"/>
</dbReference>
<keyword evidence="11" id="KW-1185">Reference proteome</keyword>
<dbReference type="PIRSF" id="PIRSF001549">
    <property type="entry name" value="His-tRNA_synth"/>
    <property type="match status" value="1"/>
</dbReference>
<keyword evidence="10" id="KW-0328">Glycosyltransferase</keyword>
<dbReference type="PROSITE" id="PS50862">
    <property type="entry name" value="AA_TRNA_LIGASE_II"/>
    <property type="match status" value="1"/>
</dbReference>
<dbReference type="RefSeq" id="WP_041050356.1">
    <property type="nucleotide sequence ID" value="NZ_JXAK01000050.1"/>
</dbReference>
<dbReference type="EMBL" id="JXAK01000050">
    <property type="protein sequence ID" value="KIL38822.1"/>
    <property type="molecule type" value="Genomic_DNA"/>
</dbReference>
<protein>
    <recommendedName>
        <fullName evidence="5 8">ATP phosphoribosyltransferase regulatory subunit</fullName>
    </recommendedName>
</protein>
<dbReference type="InterPro" id="IPR006195">
    <property type="entry name" value="aa-tRNA-synth_II"/>
</dbReference>
<organism evidence="10 11">
    <name type="scientific">Gordoniibacillus kamchatkensis</name>
    <dbReference type="NCBI Taxonomy" id="1590651"/>
    <lineage>
        <taxon>Bacteria</taxon>
        <taxon>Bacillati</taxon>
        <taxon>Bacillota</taxon>
        <taxon>Bacilli</taxon>
        <taxon>Bacillales</taxon>
        <taxon>Paenibacillaceae</taxon>
        <taxon>Gordoniibacillus</taxon>
    </lineage>
</organism>
<dbReference type="NCBIfam" id="TIGR00443">
    <property type="entry name" value="hisZ_biosyn_reg"/>
    <property type="match status" value="1"/>
</dbReference>
<evidence type="ECO:0000256" key="3">
    <source>
        <dbReference type="ARBA" id="ARBA00005539"/>
    </source>
</evidence>
<dbReference type="InterPro" id="IPR004517">
    <property type="entry name" value="HisZ"/>
</dbReference>
<comment type="function">
    <text evidence="7 8">Required for the first step of histidine biosynthesis. May allow the feedback regulation of ATP phosphoribosyltransferase activity by histidine.</text>
</comment>
<dbReference type="InterPro" id="IPR004516">
    <property type="entry name" value="HisRS/HisZ"/>
</dbReference>
<keyword evidence="8" id="KW-0028">Amino-acid biosynthesis</keyword>
<dbReference type="SUPFAM" id="SSF55681">
    <property type="entry name" value="Class II aaRS and biotin synthetases"/>
    <property type="match status" value="1"/>
</dbReference>
<evidence type="ECO:0000256" key="8">
    <source>
        <dbReference type="HAMAP-Rule" id="MF_00125"/>
    </source>
</evidence>
<dbReference type="InterPro" id="IPR045864">
    <property type="entry name" value="aa-tRNA-synth_II/BPL/LPL"/>
</dbReference>
<comment type="similarity">
    <text evidence="3 8">Belongs to the class-II aminoacyl-tRNA synthetase family. HisZ subfamily.</text>
</comment>
<evidence type="ECO:0000256" key="4">
    <source>
        <dbReference type="ARBA" id="ARBA00011496"/>
    </source>
</evidence>
<evidence type="ECO:0000313" key="11">
    <source>
        <dbReference type="Proteomes" id="UP000031967"/>
    </source>
</evidence>
<keyword evidence="8" id="KW-0368">Histidine biosynthesis</keyword>
<evidence type="ECO:0000259" key="9">
    <source>
        <dbReference type="PROSITE" id="PS50862"/>
    </source>
</evidence>
<keyword evidence="10" id="KW-0808">Transferase</keyword>
<evidence type="ECO:0000256" key="7">
    <source>
        <dbReference type="ARBA" id="ARBA00025246"/>
    </source>
</evidence>
<comment type="pathway">
    <text evidence="2 8">Amino-acid biosynthesis; L-histidine biosynthesis; L-histidine from 5-phospho-alpha-D-ribose 1-diphosphate: step 1/9.</text>
</comment>
<comment type="subcellular location">
    <subcellularLocation>
        <location evidence="1 8">Cytoplasm</location>
    </subcellularLocation>
</comment>
<dbReference type="NCBIfam" id="NF008941">
    <property type="entry name" value="PRK12292.2-4"/>
    <property type="match status" value="1"/>
</dbReference>
<name>A0ABR5ACU3_9BACL</name>
<comment type="subunit">
    <text evidence="4 8">Heteromultimer composed of HisG and HisZ subunits.</text>
</comment>
<comment type="caution">
    <text evidence="10">The sequence shown here is derived from an EMBL/GenBank/DDBJ whole genome shotgun (WGS) entry which is preliminary data.</text>
</comment>
<evidence type="ECO:0000313" key="10">
    <source>
        <dbReference type="EMBL" id="KIL38822.1"/>
    </source>
</evidence>
<evidence type="ECO:0000256" key="5">
    <source>
        <dbReference type="ARBA" id="ARBA00020397"/>
    </source>
</evidence>
<reference evidence="10 11" key="1">
    <citation type="submission" date="2014-12" db="EMBL/GenBank/DDBJ databases">
        <title>Draft genome sequence of Paenibacillus kamchatkensis strain B-2647.</title>
        <authorList>
            <person name="Karlyshev A.V."/>
            <person name="Kudryashova E.B."/>
        </authorList>
    </citation>
    <scope>NUCLEOTIDE SEQUENCE [LARGE SCALE GENOMIC DNA]</scope>
    <source>
        <strain evidence="10 11">VKM B-2647</strain>
    </source>
</reference>
<dbReference type="Gene3D" id="3.30.930.10">
    <property type="entry name" value="Bira Bifunctional Protein, Domain 2"/>
    <property type="match status" value="1"/>
</dbReference>
<dbReference type="HAMAP" id="MF_00125">
    <property type="entry name" value="HisZ"/>
    <property type="match status" value="1"/>
</dbReference>
<accession>A0ABR5ACU3</accession>
<comment type="miscellaneous">
    <text evidence="8">This function is generally fulfilled by the C-terminal part of HisG, which is missing in some bacteria such as this one.</text>
</comment>
<sequence length="409" mass="45078">MTKPKVFEKPTGVRDYLPEAVAQLRAVEFRVLECMERWGYRQIITPTLEFYDTVGVASSTEDKKLFKLLDRKGQTVVLRSDMTAPIARVVSSLLKEHPFPVRLSYHSNVFRAFEDEAGRDAEFFQTGVELVGDASSEADAEVVALAVASLRAAGVKSFKIAIGHVGFLNGLLQETLPGREDDQTLLKECLLHRDYVGYRDAIRRLNVSADAARELEGILRLRGGQEICEQAVHVTKDETAKAAIGHLCGVWDVLKAYGVSEHVLIDLTMIGDFSYYTGLTFEGYAAELGFPVCSGGRYDNLLAQFGRPAPATGFALKTNRILEVVGKERGEQPQRVLVMYTAGRRAEAFAAAAEMRSRQGLLVETRLVPGRADGAGSADDAGRRVEALADGTYRFQGILYHNVMTYSDK</sequence>
<dbReference type="PANTHER" id="PTHR43707:SF1">
    <property type="entry name" value="HISTIDINE--TRNA LIGASE, MITOCHONDRIAL-RELATED"/>
    <property type="match status" value="1"/>
</dbReference>
<dbReference type="Proteomes" id="UP000031967">
    <property type="component" value="Unassembled WGS sequence"/>
</dbReference>
<evidence type="ECO:0000256" key="1">
    <source>
        <dbReference type="ARBA" id="ARBA00004496"/>
    </source>
</evidence>
<feature type="domain" description="Aminoacyl-transfer RNA synthetases class-II family profile" evidence="9">
    <location>
        <begin position="36"/>
        <end position="409"/>
    </location>
</feature>
<dbReference type="Pfam" id="PF13393">
    <property type="entry name" value="tRNA-synt_His"/>
    <property type="match status" value="1"/>
</dbReference>
<gene>
    <name evidence="8" type="primary">hisZ</name>
    <name evidence="10" type="ORF">SD70_23855</name>
</gene>
<dbReference type="InterPro" id="IPR041715">
    <property type="entry name" value="HisRS-like_core"/>
</dbReference>
<proteinExistence type="inferred from homology"/>